<feature type="non-terminal residue" evidence="1">
    <location>
        <position position="1"/>
    </location>
</feature>
<proteinExistence type="predicted"/>
<feature type="non-terminal residue" evidence="1">
    <location>
        <position position="129"/>
    </location>
</feature>
<sequence length="129" mass="14197">KDSQQVNCFPVQLNEDRSINSAIPSTNYATLDIRSDKNGTTGAPTKVRLKSFTEWNKHSSSAAYYLHFHVAHVRDVSAPILKFKQAAPPIIPASFVSIPGSNLQGKLETTNDEILPGEHWVWHPGGTDS</sequence>
<evidence type="ECO:0000313" key="1">
    <source>
        <dbReference type="EMBL" id="JAF98608.1"/>
    </source>
</evidence>
<dbReference type="EMBL" id="GBHO01044995">
    <property type="protein sequence ID" value="JAF98608.1"/>
    <property type="molecule type" value="Transcribed_RNA"/>
</dbReference>
<protein>
    <submittedName>
        <fullName evidence="1">B-and T-lymphocyte attenuator</fullName>
    </submittedName>
</protein>
<gene>
    <name evidence="1" type="primary">Btla</name>
    <name evidence="1" type="ORF">CM83_105901</name>
</gene>
<dbReference type="AlphaFoldDB" id="A0A0A9VSB7"/>
<reference evidence="1" key="2">
    <citation type="submission" date="2014-07" db="EMBL/GenBank/DDBJ databases">
        <authorList>
            <person name="Hull J."/>
        </authorList>
    </citation>
    <scope>NUCLEOTIDE SEQUENCE</scope>
</reference>
<organism evidence="1">
    <name type="scientific">Lygus hesperus</name>
    <name type="common">Western plant bug</name>
    <dbReference type="NCBI Taxonomy" id="30085"/>
    <lineage>
        <taxon>Eukaryota</taxon>
        <taxon>Metazoa</taxon>
        <taxon>Ecdysozoa</taxon>
        <taxon>Arthropoda</taxon>
        <taxon>Hexapoda</taxon>
        <taxon>Insecta</taxon>
        <taxon>Pterygota</taxon>
        <taxon>Neoptera</taxon>
        <taxon>Paraneoptera</taxon>
        <taxon>Hemiptera</taxon>
        <taxon>Heteroptera</taxon>
        <taxon>Panheteroptera</taxon>
        <taxon>Cimicomorpha</taxon>
        <taxon>Miridae</taxon>
        <taxon>Mirini</taxon>
        <taxon>Lygus</taxon>
    </lineage>
</organism>
<name>A0A0A9VSB7_LYGHE</name>
<accession>A0A0A9VSB7</accession>
<reference evidence="1" key="1">
    <citation type="journal article" date="2014" name="PLoS ONE">
        <title>Transcriptome-Based Identification of ABC Transporters in the Western Tarnished Plant Bug Lygus hesperus.</title>
        <authorList>
            <person name="Hull J.J."/>
            <person name="Chaney K."/>
            <person name="Geib S.M."/>
            <person name="Fabrick J.A."/>
            <person name="Brent C.S."/>
            <person name="Walsh D."/>
            <person name="Lavine L.C."/>
        </authorList>
    </citation>
    <scope>NUCLEOTIDE SEQUENCE</scope>
</reference>